<evidence type="ECO:0000313" key="4">
    <source>
        <dbReference type="Proteomes" id="UP000426265"/>
    </source>
</evidence>
<sequence>MVATYARSICFVYKGVYLHQNNNSTKKIILFLASIDEGDKIGFCLLSTVDEECDDAKVS</sequence>
<organism evidence="3 4">
    <name type="scientific">Arabidopsis thaliana</name>
    <name type="common">Mouse-ear cress</name>
    <dbReference type="NCBI Taxonomy" id="3702"/>
    <lineage>
        <taxon>Eukaryota</taxon>
        <taxon>Viridiplantae</taxon>
        <taxon>Streptophyta</taxon>
        <taxon>Embryophyta</taxon>
        <taxon>Tracheophyta</taxon>
        <taxon>Spermatophyta</taxon>
        <taxon>Magnoliopsida</taxon>
        <taxon>eudicotyledons</taxon>
        <taxon>Gunneridae</taxon>
        <taxon>Pentapetalae</taxon>
        <taxon>rosids</taxon>
        <taxon>malvids</taxon>
        <taxon>Brassicales</taxon>
        <taxon>Brassicaceae</taxon>
        <taxon>Camelineae</taxon>
        <taxon>Arabidopsis</taxon>
    </lineage>
</organism>
<dbReference type="Proteomes" id="UP000426265">
    <property type="component" value="Unassembled WGS sequence"/>
</dbReference>
<protein>
    <submittedName>
        <fullName evidence="3">Uncharacterized protein</fullName>
    </submittedName>
</protein>
<dbReference type="AlphaFoldDB" id="A0A654EJW5"/>
<accession>A0A654EJW5</accession>
<dbReference type="EMBL" id="CACSHJ010000087">
    <property type="protein sequence ID" value="CAA0295069.1"/>
    <property type="molecule type" value="Genomic_DNA"/>
</dbReference>
<reference evidence="3 4" key="1">
    <citation type="submission" date="2019-11" db="EMBL/GenBank/DDBJ databases">
        <authorList>
            <person name="Jiao W.-B."/>
            <person name="Schneeberger K."/>
        </authorList>
    </citation>
    <scope>NUCLEOTIDE SEQUENCE [LARGE SCALE GENOMIC DNA]</scope>
    <source>
        <strain evidence="4">cv. An-1</strain>
        <strain evidence="5">cv. C24</strain>
    </source>
</reference>
<name>A0A654EJW5_ARATH</name>
<dbReference type="KEGG" id="ath:AT1G54700"/>
<dbReference type="EMBL" id="CACRSJ010000104">
    <property type="protein sequence ID" value="VYS49115.1"/>
    <property type="molecule type" value="Genomic_DNA"/>
</dbReference>
<gene>
    <name evidence="1" type="ordered locus">At1g54700</name>
    <name evidence="3" type="ORF">AN1_LOCUS4594</name>
    <name evidence="2" type="ORF">C24_LOCUS4482</name>
</gene>
<evidence type="ECO:0000313" key="1">
    <source>
        <dbReference type="Araport" id="AT1G54700"/>
    </source>
</evidence>
<evidence type="ECO:0000313" key="2">
    <source>
        <dbReference type="EMBL" id="CAA0295069.1"/>
    </source>
</evidence>
<dbReference type="Proteomes" id="UP000434276">
    <property type="component" value="Unassembled WGS sequence"/>
</dbReference>
<dbReference type="Araport" id="AT1G54700"/>
<evidence type="ECO:0000313" key="5">
    <source>
        <dbReference type="Proteomes" id="UP000434276"/>
    </source>
</evidence>
<evidence type="ECO:0000313" key="3">
    <source>
        <dbReference type="EMBL" id="VYS49115.1"/>
    </source>
</evidence>
<dbReference type="GeneID" id="841911"/>
<proteinExistence type="predicted"/>
<dbReference type="ExpressionAtlas" id="A0A654EJW5">
    <property type="expression patterns" value="differential"/>
</dbReference>